<feature type="region of interest" description="Disordered" evidence="1">
    <location>
        <begin position="489"/>
        <end position="529"/>
    </location>
</feature>
<reference evidence="2 3" key="1">
    <citation type="submission" date="2014-11" db="EMBL/GenBank/DDBJ databases">
        <authorList>
            <person name="Zhu J."/>
            <person name="Qi W."/>
            <person name="Song R."/>
        </authorList>
    </citation>
    <scope>NUCLEOTIDE SEQUENCE [LARGE SCALE GENOMIC DNA]</scope>
</reference>
<dbReference type="InterPro" id="IPR013083">
    <property type="entry name" value="Znf_RING/FYVE/PHD"/>
</dbReference>
<feature type="region of interest" description="Disordered" evidence="1">
    <location>
        <begin position="1691"/>
        <end position="1731"/>
    </location>
</feature>
<feature type="compositionally biased region" description="Low complexity" evidence="1">
    <location>
        <begin position="1146"/>
        <end position="1155"/>
    </location>
</feature>
<feature type="compositionally biased region" description="Low complexity" evidence="1">
    <location>
        <begin position="1176"/>
        <end position="1190"/>
    </location>
</feature>
<evidence type="ECO:0008006" key="4">
    <source>
        <dbReference type="Google" id="ProtNLM"/>
    </source>
</evidence>
<feature type="compositionally biased region" description="Basic residues" evidence="1">
    <location>
        <begin position="1120"/>
        <end position="1129"/>
    </location>
</feature>
<feature type="region of interest" description="Disordered" evidence="1">
    <location>
        <begin position="1769"/>
        <end position="1798"/>
    </location>
</feature>
<dbReference type="Gene3D" id="3.30.40.10">
    <property type="entry name" value="Zinc/RING finger domain, C3HC4 (zinc finger)"/>
    <property type="match status" value="1"/>
</dbReference>
<dbReference type="InParanoid" id="A0A0G4GKG8"/>
<dbReference type="CDD" id="cd22249">
    <property type="entry name" value="UDM1_RNF168_RNF169-like"/>
    <property type="match status" value="1"/>
</dbReference>
<dbReference type="Proteomes" id="UP000041254">
    <property type="component" value="Unassembled WGS sequence"/>
</dbReference>
<protein>
    <recommendedName>
        <fullName evidence="4">RING-type domain-containing protein</fullName>
    </recommendedName>
</protein>
<dbReference type="VEuPathDB" id="CryptoDB:Vbra_18114"/>
<keyword evidence="3" id="KW-1185">Reference proteome</keyword>
<feature type="compositionally biased region" description="Pro residues" evidence="1">
    <location>
        <begin position="1250"/>
        <end position="1266"/>
    </location>
</feature>
<gene>
    <name evidence="2" type="ORF">Vbra_18114</name>
</gene>
<feature type="compositionally biased region" description="Pro residues" evidence="1">
    <location>
        <begin position="1712"/>
        <end position="1726"/>
    </location>
</feature>
<dbReference type="EMBL" id="CDMY01000698">
    <property type="protein sequence ID" value="CEM30527.1"/>
    <property type="molecule type" value="Genomic_DNA"/>
</dbReference>
<name>A0A0G4GKG8_VITBC</name>
<accession>A0A0G4GKG8</accession>
<feature type="region of interest" description="Disordered" evidence="1">
    <location>
        <begin position="1112"/>
        <end position="1403"/>
    </location>
</feature>
<feature type="compositionally biased region" description="Basic and acidic residues" evidence="1">
    <location>
        <begin position="1772"/>
        <end position="1798"/>
    </location>
</feature>
<dbReference type="Pfam" id="PF13920">
    <property type="entry name" value="zf-C3HC4_3"/>
    <property type="match status" value="1"/>
</dbReference>
<dbReference type="InterPro" id="IPR051728">
    <property type="entry name" value="RING-FYVE_E3_ubiquitin-ligase"/>
</dbReference>
<evidence type="ECO:0000256" key="1">
    <source>
        <dbReference type="SAM" id="MobiDB-lite"/>
    </source>
</evidence>
<dbReference type="PhylomeDB" id="A0A0G4GKG8"/>
<sequence>MNRKGHNEAPELLSQTANDAIGADLLSSSGEAFTGAVRKFVGACINCRLTVAQVRGVTARLLDKDALRRILVRLTDDSDKETHLAAADLLGVLFIEIEADLAALQQSQLVDVAAVIVDVVTWRQAAEGGSRCYGPDESLYVKHILKADAAVDVMTPVRLGLLASVLRALRAAAPEEGARLRDSVLANHQTTIKQCLKVIRTDTDGSPAFSASAPAFSVVKLLLQPVNPSSSSPDADPTPIPLHLSLPLFTLLTDQLMSLAEGATCMDAQRWSYVAVLPPLLAHAASERQSRSLRQKDVRRLLEQHLCAHVDTLVRLITSAEGGTLAVAAATLGAITVCAAALSTQSRHPFPLLSCRPLLDNPSLIIRAVEAASALRDRDIELPPTAYSAILGCMMIPAGFAIGRRVVEAVCQLLTESVGPVPVDCIVDVLQQLIKGGHELVTKGKATSNPFVDQIVQCEAVQQLRGRRDLSAEVSSFIDSLPKAASACSSSAAADRSRRPVKPKTATQTHHASGPPSPPHPSTSSGGLDGLEDGLFSDDIDTFTAAVKDVAGCLGSATGAEIDAFVRRLAVRFGKDREAFRRILTCLVDGSNAKSTLQLVIGAVLDIPFSRGLLSFMPSSNRVAAIQDIFEIVTWKQLEEGGGEGGDLGGEVDSNIASAFVQASSADEPLPRAIDVVTYARLRFIRYALEAATALEASGGPQLRASFLQTHQTTLRQAMSLICERRHARVVNEAFVMLKNLFATSPVGPSFQLVLEFFSIFVESLKQLTDERPVGTCRFLLPLVHAAEYLRDSPREGIVTEWPAIKAALNTHVYAHIDTLLNRIAASDPSSPLCLAAISTVGALLLAAIVLCVRKKKGQLWDLIEQNGVAKITAAAPLPMQPLSRLILDAAIRDKVVNALGMDYTYKGMPISLGLFTATALLMPAMAMIDGGEAGLVVESGFMSTLISLLDNAERTGVTMMNLCMICVKTLSQRDRKVLGTDGLAEAICGMLVKDAQGHLSAEEWAGITDSERKTAVDILKSIVSYGKSLVARGTPNPIVGQILQFESVKAVRKRSSGTKASSQVLEFFTSLAQQHQKDTKAKPETAISAAQLAAQEAKAKRMQEALLAEERREKEAKEKKGKGKKRTRAARDTTSSSSRRLQLGMRRAPPMRRASAADEVEASQPEPSSSIADTSGASGVPSVSAAAGSDRPGDGGDAAKSAAGGSDGDSDDEDGDAMLLNSAFGQHARQQLSEGKKKNSKGKHATKPTPKPTTQPSQPPSPSLPPALRTTQTGQTGRPAPAANEDRYRGGNAPIRMPAPIPLSSAQFPKGRFKSSPGNGGLAPPLPKRPSPLLSDDDSPSGGVSPPFRHVGGRGAGRGLITMFSPHPPPPPSIPHRLPSAEELRTRPSLQQQSDKTTDCSRHVARGRDEMAAHNERCDPIAMIAFSPTVCPSLSTGGPSLSRFFANAPVGPVPPAAAAAAGGRGAGGLSADPFYDSGGDDMYCVPPPPAFPPPPPPQPPIDPNGFHPIGSPIPVSYNGGPQPSGAPSAHPFGFPNLVPYSPTPAAAAAATASDGGGGLSANPFYGYDSGDDEDMYVPPPPPIFEYEEAGYQPPSTSSAADPFAAAETAWAIQGGNGGPSRGFGAVMGAAAASNSEHLVDQLCRQLEQTQQEAKQKDQEAKRRAREVQEAKEKEEALVRQLQEAQWTIAKMAAKQSSHHHQPSSSSSSSSAPPPPTHQPQQPQQPQPQGGECSLCMDAPASVVYMPCRHLRVCPKCYDANKARVHRNLSRVRAENDRRKKENEERKRQNEGREEDKQLPMVKLLEEPHYVCEHCNGRVEFGGSVEEAMQWVANNLLTA</sequence>
<evidence type="ECO:0000313" key="3">
    <source>
        <dbReference type="Proteomes" id="UP000041254"/>
    </source>
</evidence>
<organism evidence="2 3">
    <name type="scientific">Vitrella brassicaformis (strain CCMP3155)</name>
    <dbReference type="NCBI Taxonomy" id="1169540"/>
    <lineage>
        <taxon>Eukaryota</taxon>
        <taxon>Sar</taxon>
        <taxon>Alveolata</taxon>
        <taxon>Colpodellida</taxon>
        <taxon>Vitrellaceae</taxon>
        <taxon>Vitrella</taxon>
    </lineage>
</organism>
<evidence type="ECO:0000313" key="2">
    <source>
        <dbReference type="EMBL" id="CEM30527.1"/>
    </source>
</evidence>
<proteinExistence type="predicted"/>
<dbReference type="PANTHER" id="PTHR14879">
    <property type="entry name" value="CASPASE REGULATOR, RING FINGER DOMAIN-CONTAINING"/>
    <property type="match status" value="1"/>
</dbReference>
<feature type="compositionally biased region" description="Basic and acidic residues" evidence="1">
    <location>
        <begin position="1654"/>
        <end position="1673"/>
    </location>
</feature>
<feature type="region of interest" description="Disordered" evidence="1">
    <location>
        <begin position="1651"/>
        <end position="1673"/>
    </location>
</feature>
<dbReference type="PANTHER" id="PTHR14879:SF5">
    <property type="entry name" value="RING-TYPE DOMAIN-CONTAINING PROTEIN"/>
    <property type="match status" value="1"/>
</dbReference>